<evidence type="ECO:0000313" key="2">
    <source>
        <dbReference type="EMBL" id="GMS88788.1"/>
    </source>
</evidence>
<name>A0AAV5T0E0_9BILA</name>
<comment type="caution">
    <text evidence="2">The sequence shown here is derived from an EMBL/GenBank/DDBJ whole genome shotgun (WGS) entry which is preliminary data.</text>
</comment>
<sequence>LTYRTPTTVTMLLYILALVPMALACTPPVPVNDYTLVTNPTMKFSYSPPSAWTYPPSGAPLGDQSATEEEARRKIKTDIQSAVRKALQSYALLAPIPLPLKKLPDPESIIINPIAETKCTAIKNGVVEGLTVTRQCADTTSAPTAAPVWKKDGTIKVNYGIALFKSYWDAIAEKTQEILRTNSGVKFYGDIEVDE</sequence>
<proteinExistence type="predicted"/>
<feature type="chain" id="PRO_5043327458" evidence="1">
    <location>
        <begin position="25"/>
        <end position="195"/>
    </location>
</feature>
<evidence type="ECO:0000313" key="3">
    <source>
        <dbReference type="Proteomes" id="UP001432027"/>
    </source>
</evidence>
<accession>A0AAV5T0E0</accession>
<keyword evidence="3" id="KW-1185">Reference proteome</keyword>
<evidence type="ECO:0000256" key="1">
    <source>
        <dbReference type="SAM" id="SignalP"/>
    </source>
</evidence>
<dbReference type="AlphaFoldDB" id="A0AAV5T0E0"/>
<feature type="non-terminal residue" evidence="2">
    <location>
        <position position="1"/>
    </location>
</feature>
<organism evidence="2 3">
    <name type="scientific">Pristionchus entomophagus</name>
    <dbReference type="NCBI Taxonomy" id="358040"/>
    <lineage>
        <taxon>Eukaryota</taxon>
        <taxon>Metazoa</taxon>
        <taxon>Ecdysozoa</taxon>
        <taxon>Nematoda</taxon>
        <taxon>Chromadorea</taxon>
        <taxon>Rhabditida</taxon>
        <taxon>Rhabditina</taxon>
        <taxon>Diplogasteromorpha</taxon>
        <taxon>Diplogasteroidea</taxon>
        <taxon>Neodiplogasteridae</taxon>
        <taxon>Pristionchus</taxon>
    </lineage>
</organism>
<protein>
    <submittedName>
        <fullName evidence="2">Uncharacterized protein</fullName>
    </submittedName>
</protein>
<feature type="signal peptide" evidence="1">
    <location>
        <begin position="1"/>
        <end position="24"/>
    </location>
</feature>
<reference evidence="2" key="1">
    <citation type="submission" date="2023-10" db="EMBL/GenBank/DDBJ databases">
        <title>Genome assembly of Pristionchus species.</title>
        <authorList>
            <person name="Yoshida K."/>
            <person name="Sommer R.J."/>
        </authorList>
    </citation>
    <scope>NUCLEOTIDE SEQUENCE</scope>
    <source>
        <strain evidence="2">RS0144</strain>
    </source>
</reference>
<keyword evidence="1" id="KW-0732">Signal</keyword>
<gene>
    <name evidence="2" type="ORF">PENTCL1PPCAC_10963</name>
</gene>
<dbReference type="Proteomes" id="UP001432027">
    <property type="component" value="Unassembled WGS sequence"/>
</dbReference>
<dbReference type="EMBL" id="BTSX01000003">
    <property type="protein sequence ID" value="GMS88788.1"/>
    <property type="molecule type" value="Genomic_DNA"/>
</dbReference>